<dbReference type="EMBL" id="JAKNSF020000086">
    <property type="protein sequence ID" value="KAK7718796.1"/>
    <property type="molecule type" value="Genomic_DNA"/>
</dbReference>
<keyword evidence="3" id="KW-1185">Reference proteome</keyword>
<comment type="caution">
    <text evidence="2">The sequence shown here is derived from an EMBL/GenBank/DDBJ whole genome shotgun (WGS) entry which is preliminary data.</text>
</comment>
<protein>
    <submittedName>
        <fullName evidence="2">Uncharacterized protein</fullName>
    </submittedName>
</protein>
<evidence type="ECO:0000256" key="1">
    <source>
        <dbReference type="SAM" id="MobiDB-lite"/>
    </source>
</evidence>
<accession>A0ABR1NWY2</accession>
<sequence>MAKMRGQTRHDKFHHFMDLPSEIRDLIYSYALCKGRVIVPNSGGVAGDLEPVKHYRTNDGFYYSRYKGLEQELVAMGNGRSAPSPLGLVQGVSRAVHDEAARIFFGRNQFIFPAGRFRRPAYCNLLDTFGRSSEEDFSRDLKNGTNNAPLLRDVSYTFDMRDHPGDDYANFYRSFDIKNSVDARTLSQVEALQALHGQKNFDLEIDWVERIDCIKRMTLDRLVLAFEECYCAIGCCRRVGWVLDRFLHVGQPPGVADIEDNAYSSLDWVSRPPLVVEVMGLVNDEEEAMAREKLSRLPGSEVRLSTTRSALDELGDGTDPDEHLSQRLLLD</sequence>
<evidence type="ECO:0000313" key="2">
    <source>
        <dbReference type="EMBL" id="KAK7718796.1"/>
    </source>
</evidence>
<feature type="region of interest" description="Disordered" evidence="1">
    <location>
        <begin position="309"/>
        <end position="331"/>
    </location>
</feature>
<name>A0ABR1NWY2_DIAER</name>
<dbReference type="PANTHER" id="PTHR42085">
    <property type="entry name" value="F-BOX DOMAIN-CONTAINING PROTEIN"/>
    <property type="match status" value="1"/>
</dbReference>
<dbReference type="InterPro" id="IPR038883">
    <property type="entry name" value="AN11006-like"/>
</dbReference>
<dbReference type="Proteomes" id="UP001430848">
    <property type="component" value="Unassembled WGS sequence"/>
</dbReference>
<proteinExistence type="predicted"/>
<gene>
    <name evidence="2" type="ORF">SLS63_010402</name>
</gene>
<organism evidence="2 3">
    <name type="scientific">Diaporthe eres</name>
    <name type="common">Phomopsis oblonga</name>
    <dbReference type="NCBI Taxonomy" id="83184"/>
    <lineage>
        <taxon>Eukaryota</taxon>
        <taxon>Fungi</taxon>
        <taxon>Dikarya</taxon>
        <taxon>Ascomycota</taxon>
        <taxon>Pezizomycotina</taxon>
        <taxon>Sordariomycetes</taxon>
        <taxon>Sordariomycetidae</taxon>
        <taxon>Diaporthales</taxon>
        <taxon>Diaporthaceae</taxon>
        <taxon>Diaporthe</taxon>
        <taxon>Diaporthe eres species complex</taxon>
    </lineage>
</organism>
<feature type="compositionally biased region" description="Basic and acidic residues" evidence="1">
    <location>
        <begin position="320"/>
        <end position="331"/>
    </location>
</feature>
<evidence type="ECO:0000313" key="3">
    <source>
        <dbReference type="Proteomes" id="UP001430848"/>
    </source>
</evidence>
<dbReference type="PANTHER" id="PTHR42085:SF8">
    <property type="entry name" value="F-BOX DOMAIN-CONTAINING PROTEIN"/>
    <property type="match status" value="1"/>
</dbReference>
<reference evidence="2 3" key="1">
    <citation type="submission" date="2024-02" db="EMBL/GenBank/DDBJ databases">
        <title>De novo assembly and annotation of 12 fungi associated with fruit tree decline syndrome in Ontario, Canada.</title>
        <authorList>
            <person name="Sulman M."/>
            <person name="Ellouze W."/>
            <person name="Ilyukhin E."/>
        </authorList>
    </citation>
    <scope>NUCLEOTIDE SEQUENCE [LARGE SCALE GENOMIC DNA]</scope>
    <source>
        <strain evidence="2 3">M169</strain>
    </source>
</reference>